<dbReference type="PANTHER" id="PTHR37689:SF1">
    <property type="entry name" value="PROTEIN FDHE"/>
    <property type="match status" value="1"/>
</dbReference>
<reference evidence="8 9" key="2">
    <citation type="submission" date="2008-10" db="EMBL/GenBank/DDBJ databases">
        <authorList>
            <person name="Fulton L."/>
            <person name="Clifton S."/>
            <person name="Fulton B."/>
            <person name="Xu J."/>
            <person name="Minx P."/>
            <person name="Pepin K.H."/>
            <person name="Johnson M."/>
            <person name="Bhonagiri V."/>
            <person name="Nash W.E."/>
            <person name="Mardis E.R."/>
            <person name="Wilson R.K."/>
        </authorList>
    </citation>
    <scope>NUCLEOTIDE SEQUENCE [LARGE SCALE GENOMIC DNA]</scope>
    <source>
        <strain evidence="8 9">DSM 30120</strain>
    </source>
</reference>
<evidence type="ECO:0000259" key="6">
    <source>
        <dbReference type="Pfam" id="PF24859"/>
    </source>
</evidence>
<dbReference type="Proteomes" id="UP000003729">
    <property type="component" value="Unassembled WGS sequence"/>
</dbReference>
<dbReference type="EMBL" id="ABXW01000070">
    <property type="protein sequence ID" value="EEB44341.1"/>
    <property type="molecule type" value="Genomic_DNA"/>
</dbReference>
<accession>B6XJY4</accession>
<comment type="similarity">
    <text evidence="3 4">Belongs to the FdhE family.</text>
</comment>
<feature type="domain" description="FdhE N-terminal" evidence="5">
    <location>
        <begin position="68"/>
        <end position="231"/>
    </location>
</feature>
<dbReference type="InterPro" id="IPR056796">
    <property type="entry name" value="FdhE_C"/>
</dbReference>
<comment type="function">
    <text evidence="4">Necessary for formate dehydrogenase activity.</text>
</comment>
<evidence type="ECO:0000256" key="3">
    <source>
        <dbReference type="ARBA" id="ARBA00061033"/>
    </source>
</evidence>
<gene>
    <name evidence="4 8" type="primary">fdhE</name>
    <name evidence="8" type="ORF">PROVALCAL_03692</name>
</gene>
<comment type="caution">
    <text evidence="8">The sequence shown here is derived from an EMBL/GenBank/DDBJ whole genome shotgun (WGS) entry which is preliminary data.</text>
</comment>
<dbReference type="NCBIfam" id="NF002925">
    <property type="entry name" value="PRK03564.1"/>
    <property type="match status" value="1"/>
</dbReference>
<organism evidence="8 9">
    <name type="scientific">Providencia alcalifaciens DSM 30120</name>
    <dbReference type="NCBI Taxonomy" id="520999"/>
    <lineage>
        <taxon>Bacteria</taxon>
        <taxon>Pseudomonadati</taxon>
        <taxon>Pseudomonadota</taxon>
        <taxon>Gammaproteobacteria</taxon>
        <taxon>Enterobacterales</taxon>
        <taxon>Morganellaceae</taxon>
        <taxon>Providencia</taxon>
    </lineage>
</organism>
<evidence type="ECO:0000256" key="4">
    <source>
        <dbReference type="HAMAP-Rule" id="MF_00611"/>
    </source>
</evidence>
<evidence type="ECO:0000313" key="9">
    <source>
        <dbReference type="Proteomes" id="UP000003729"/>
    </source>
</evidence>
<protein>
    <recommendedName>
        <fullName evidence="4">Protein FdhE homolog</fullName>
    </recommendedName>
</protein>
<evidence type="ECO:0000256" key="2">
    <source>
        <dbReference type="ARBA" id="ARBA00022490"/>
    </source>
</evidence>
<evidence type="ECO:0000256" key="1">
    <source>
        <dbReference type="ARBA" id="ARBA00004496"/>
    </source>
</evidence>
<dbReference type="InterPro" id="IPR056797">
    <property type="entry name" value="FdhE_central"/>
</dbReference>
<dbReference type="eggNOG" id="COG3058">
    <property type="taxonomic scope" value="Bacteria"/>
</dbReference>
<proteinExistence type="inferred from homology"/>
<dbReference type="Pfam" id="PF04216">
    <property type="entry name" value="FdhE_N"/>
    <property type="match status" value="1"/>
</dbReference>
<dbReference type="CDD" id="cd16341">
    <property type="entry name" value="FdhE"/>
    <property type="match status" value="1"/>
</dbReference>
<dbReference type="PIRSF" id="PIRSF018296">
    <property type="entry name" value="Format_dh_formtn"/>
    <property type="match status" value="1"/>
</dbReference>
<dbReference type="Gene3D" id="3.90.1670.10">
    <property type="entry name" value="FdhE-like domain"/>
    <property type="match status" value="1"/>
</dbReference>
<keyword evidence="2 4" id="KW-0963">Cytoplasm</keyword>
<dbReference type="Pfam" id="PF24859">
    <property type="entry name" value="FdhE_central"/>
    <property type="match status" value="1"/>
</dbReference>
<reference evidence="8 9" key="1">
    <citation type="submission" date="2008-10" db="EMBL/GenBank/DDBJ databases">
        <title>Draft genome sequence of Providencia alcalifaciens (DSM 30120).</title>
        <authorList>
            <person name="Sudarsanam P."/>
            <person name="Ley R."/>
            <person name="Guruge J."/>
            <person name="Turnbaugh P.J."/>
            <person name="Mahowald M."/>
            <person name="Liep D."/>
            <person name="Gordon J."/>
        </authorList>
    </citation>
    <scope>NUCLEOTIDE SEQUENCE [LARGE SCALE GENOMIC DNA]</scope>
    <source>
        <strain evidence="8 9">DSM 30120</strain>
    </source>
</reference>
<dbReference type="GO" id="GO:0008199">
    <property type="term" value="F:ferric iron binding"/>
    <property type="evidence" value="ECO:0007669"/>
    <property type="project" value="TreeGrafter"/>
</dbReference>
<comment type="subcellular location">
    <subcellularLocation>
        <location evidence="1 4">Cytoplasm</location>
    </subcellularLocation>
</comment>
<name>B6XJY4_9GAMM</name>
<dbReference type="InterPro" id="IPR024064">
    <property type="entry name" value="FdhE-like_sf"/>
</dbReference>
<dbReference type="InterPro" id="IPR056774">
    <property type="entry name" value="FdhE_N"/>
</dbReference>
<feature type="domain" description="FdhE C-terminal" evidence="7">
    <location>
        <begin position="274"/>
        <end position="350"/>
    </location>
</feature>
<evidence type="ECO:0000259" key="5">
    <source>
        <dbReference type="Pfam" id="PF04216"/>
    </source>
</evidence>
<dbReference type="FunFam" id="3.90.1670.10:FF:000001">
    <property type="entry name" value="Protein FdhE"/>
    <property type="match status" value="1"/>
</dbReference>
<dbReference type="Pfam" id="PF24860">
    <property type="entry name" value="FdhE_C"/>
    <property type="match status" value="1"/>
</dbReference>
<dbReference type="HAMAP" id="MF_00611">
    <property type="entry name" value="FdeH"/>
    <property type="match status" value="1"/>
</dbReference>
<dbReference type="SUPFAM" id="SSF144020">
    <property type="entry name" value="FdhE-like"/>
    <property type="match status" value="1"/>
</dbReference>
<evidence type="ECO:0000259" key="7">
    <source>
        <dbReference type="Pfam" id="PF24860"/>
    </source>
</evidence>
<evidence type="ECO:0000313" key="8">
    <source>
        <dbReference type="EMBL" id="EEB44341.1"/>
    </source>
</evidence>
<dbReference type="AlphaFoldDB" id="B6XJY4"/>
<dbReference type="InterPro" id="IPR006452">
    <property type="entry name" value="Formate_DH_accessory"/>
</dbReference>
<dbReference type="GO" id="GO:0005829">
    <property type="term" value="C:cytosol"/>
    <property type="evidence" value="ECO:0007669"/>
    <property type="project" value="TreeGrafter"/>
</dbReference>
<sequence>MFYPDGYNGKTCWLIEYFLRGLRGNANRQFLGVSCYKKYKRERAMGIRIVPKEELGQERLKEKGIGFIPPVLFPNLKNLYQRRAERLKELGIGEHPFADYLNFAAEVATAQNNAQHDNPLEMDMEAVLARATATNTPPLDAKTFPRTAHWHKLLTSIIAELMPIVPDSVRTALENLEKASEVELEEMATALLNEQFEKVPADKSMFIWAALSVYWAQMAANIPGKARAEHGDHRHFCPVCNSMPVSSIVQIGTTQGLRYLHCTLCETEWHMVRVKCSNCEQTRDLNYWSLDDENAAVKAESCGDCGSYLKVLYQEKEAKVEAVADDLASIILDARMEEEGFARSSINPFLFPGEK</sequence>
<dbReference type="NCBIfam" id="TIGR01562">
    <property type="entry name" value="FdhE"/>
    <property type="match status" value="1"/>
</dbReference>
<dbReference type="PANTHER" id="PTHR37689">
    <property type="entry name" value="PROTEIN FDHE"/>
    <property type="match status" value="1"/>
</dbReference>
<feature type="domain" description="FdhE central" evidence="6">
    <location>
        <begin position="236"/>
        <end position="273"/>
    </location>
</feature>
<dbReference type="GO" id="GO:0051604">
    <property type="term" value="P:protein maturation"/>
    <property type="evidence" value="ECO:0007669"/>
    <property type="project" value="TreeGrafter"/>
</dbReference>